<evidence type="ECO:0000259" key="1">
    <source>
        <dbReference type="Pfam" id="PF04773"/>
    </source>
</evidence>
<dbReference type="EMBL" id="CP032405">
    <property type="protein sequence ID" value="QRF51897.1"/>
    <property type="molecule type" value="Genomic_DNA"/>
</dbReference>
<evidence type="ECO:0000313" key="2">
    <source>
        <dbReference type="EMBL" id="QRF51897.1"/>
    </source>
</evidence>
<reference evidence="2 3" key="1">
    <citation type="submission" date="2018-09" db="EMBL/GenBank/DDBJ databases">
        <title>Rhizobium sp. MAE2-X.</title>
        <authorList>
            <person name="Lee Y."/>
            <person name="Jeon C.O."/>
        </authorList>
    </citation>
    <scope>NUCLEOTIDE SEQUENCE [LARGE SCALE GENOMIC DNA]</scope>
    <source>
        <strain evidence="2 3">MAE2-X</strain>
    </source>
</reference>
<organism evidence="2 3">
    <name type="scientific">Rhizobium rosettiformans</name>
    <dbReference type="NCBI Taxonomy" id="1368430"/>
    <lineage>
        <taxon>Bacteria</taxon>
        <taxon>Pseudomonadati</taxon>
        <taxon>Pseudomonadota</taxon>
        <taxon>Alphaproteobacteria</taxon>
        <taxon>Hyphomicrobiales</taxon>
        <taxon>Rhizobiaceae</taxon>
        <taxon>Rhizobium/Agrobacterium group</taxon>
        <taxon>Rhizobium</taxon>
    </lineage>
</organism>
<proteinExistence type="predicted"/>
<accession>A0ABX7EU84</accession>
<dbReference type="PANTHER" id="PTHR30273:SF2">
    <property type="entry name" value="PROTEIN FECR"/>
    <property type="match status" value="1"/>
</dbReference>
<feature type="domain" description="FecR protein" evidence="1">
    <location>
        <begin position="125"/>
        <end position="216"/>
    </location>
</feature>
<dbReference type="Pfam" id="PF04773">
    <property type="entry name" value="FecR"/>
    <property type="match status" value="1"/>
</dbReference>
<dbReference type="InterPro" id="IPR006860">
    <property type="entry name" value="FecR"/>
</dbReference>
<dbReference type="Gene3D" id="2.60.120.1440">
    <property type="match status" value="1"/>
</dbReference>
<dbReference type="InterPro" id="IPR012373">
    <property type="entry name" value="Ferrdict_sens_TM"/>
</dbReference>
<dbReference type="PIRSF" id="PIRSF018266">
    <property type="entry name" value="FecR"/>
    <property type="match status" value="1"/>
</dbReference>
<gene>
    <name evidence="2" type="ORF">D4A92_10850</name>
</gene>
<dbReference type="Proteomes" id="UP000596351">
    <property type="component" value="Chromosome"/>
</dbReference>
<name>A0ABX7EU84_9HYPH</name>
<dbReference type="RefSeq" id="WP_203012916.1">
    <property type="nucleotide sequence ID" value="NZ_CP032405.1"/>
</dbReference>
<evidence type="ECO:0000313" key="3">
    <source>
        <dbReference type="Proteomes" id="UP000596351"/>
    </source>
</evidence>
<dbReference type="PANTHER" id="PTHR30273">
    <property type="entry name" value="PERIPLASMIC SIGNAL SENSOR AND SIGMA FACTOR ACTIVATOR FECR-RELATED"/>
    <property type="match status" value="1"/>
</dbReference>
<sequence length="331" mass="35297">MHAVTDNEDQARYRHPEPVVDQALEWVLKRQAGEVDQEALNAWLAEGADRGAALARVLALYECPALTVASAQTATASLLPVEAIRHSPAITRRSPHLSLALAASITAAIVVPLIGSDWLLGLQADYRTAAGEIVAVDLPDGSRMQMNSQTAVRLDFENGRRAVRLLEGEAYFEVAHDAARPFSVTGAYGTVTVTGTAFDVARGDAEDVVHLASGRVVLTRDGEQSSPVAMTPGQTAAVDRTRISFLPQGDDESRLAWREGWIQLSAIPLRDALVEIGRHTDLTIITLPAAALETPVSGSFRISEADAALDSVATAAGARIERLPGGILFIR</sequence>
<protein>
    <recommendedName>
        <fullName evidence="1">FecR protein domain-containing protein</fullName>
    </recommendedName>
</protein>
<keyword evidence="3" id="KW-1185">Reference proteome</keyword>